<dbReference type="Pfam" id="PF07767">
    <property type="entry name" value="Nop53"/>
    <property type="match status" value="1"/>
</dbReference>
<name>A0A6F9DEK0_9ASCI</name>
<evidence type="ECO:0000256" key="5">
    <source>
        <dbReference type="PIRNR" id="PIRNR017302"/>
    </source>
</evidence>
<feature type="compositionally biased region" description="Basic residues" evidence="7">
    <location>
        <begin position="11"/>
        <end position="21"/>
    </location>
</feature>
<feature type="region of interest" description="Disordered" evidence="7">
    <location>
        <begin position="252"/>
        <end position="275"/>
    </location>
</feature>
<keyword evidence="6" id="KW-0175">Coiled coil</keyword>
<feature type="region of interest" description="Disordered" evidence="7">
    <location>
        <begin position="1"/>
        <end position="21"/>
    </location>
</feature>
<sequence length="418" mass="49207">MTAQDKSDKTRKPRWSKNKKRNWRRRIDISEVEDGLDKSRLEQRTGGLVKNKANHELFFIEKKSGDTGLTHRQRRKEKRLTADKIIRPNPDEVLPSSRRNIAKLRRKEKHLNLMTKLQIYPRKRKTQVNKSVKKSNDMDIWSYNPRELTCNLFGKNDVTVHTETIIGEAQVKRPKHLFSKPATDAKAVEVAHAGASYNPTFEDHQNLLLAEHKSELAKCRETERIERSVMVDASTIATAESKEKELTEGLFIDGNDSGVHEDETDEDDDLNNINISVGKPMTKKQRKELARKQIEDKEKSKDWADKLRQNEVYRIKTFLSEIQEKERQIEAKKKRKMERKKQPMLSSTKFVEPDHDLQLSSEIRGSLRQLKPEGNLMVDRYKSLQKRCIIEPKQRFKPPRRKYKVKYQEKRTFREIEI</sequence>
<evidence type="ECO:0000256" key="6">
    <source>
        <dbReference type="SAM" id="Coils"/>
    </source>
</evidence>
<dbReference type="AlphaFoldDB" id="A0A6F9DEK0"/>
<comment type="function">
    <text evidence="5">May play a role in ribosome biogenesis.</text>
</comment>
<evidence type="ECO:0000313" key="8">
    <source>
        <dbReference type="EMBL" id="CAB3249596.1"/>
    </source>
</evidence>
<evidence type="ECO:0000256" key="4">
    <source>
        <dbReference type="ARBA" id="ARBA00023242"/>
    </source>
</evidence>
<dbReference type="PIRSF" id="PIRSF017302">
    <property type="entry name" value="Gltscr2"/>
    <property type="match status" value="1"/>
</dbReference>
<accession>A0A6F9DEK0</accession>
<reference evidence="8" key="1">
    <citation type="submission" date="2020-04" db="EMBL/GenBank/DDBJ databases">
        <authorList>
            <person name="Neveu A P."/>
        </authorList>
    </citation>
    <scope>NUCLEOTIDE SEQUENCE</scope>
    <source>
        <tissue evidence="8">Whole embryo</tissue>
    </source>
</reference>
<dbReference type="InterPro" id="IPR011687">
    <property type="entry name" value="Nop53/GLTSCR2"/>
</dbReference>
<dbReference type="GO" id="GO:0006364">
    <property type="term" value="P:rRNA processing"/>
    <property type="evidence" value="ECO:0007669"/>
    <property type="project" value="TreeGrafter"/>
</dbReference>
<gene>
    <name evidence="8" type="primary">Gltscr2</name>
</gene>
<comment type="similarity">
    <text evidence="1 5">Belongs to the NOP53 family.</text>
</comment>
<dbReference type="GO" id="GO:0005730">
    <property type="term" value="C:nucleolus"/>
    <property type="evidence" value="ECO:0007669"/>
    <property type="project" value="UniProtKB-SubCell"/>
</dbReference>
<dbReference type="GO" id="GO:0005654">
    <property type="term" value="C:nucleoplasm"/>
    <property type="evidence" value="ECO:0007669"/>
    <property type="project" value="UniProtKB-SubCell"/>
</dbReference>
<keyword evidence="4 5" id="KW-0539">Nucleus</keyword>
<protein>
    <recommendedName>
        <fullName evidence="2 5">Ribosome biogenesis protein NOP53</fullName>
    </recommendedName>
</protein>
<dbReference type="GO" id="GO:0008097">
    <property type="term" value="F:5S rRNA binding"/>
    <property type="evidence" value="ECO:0007669"/>
    <property type="project" value="TreeGrafter"/>
</dbReference>
<evidence type="ECO:0000256" key="1">
    <source>
        <dbReference type="ARBA" id="ARBA00008838"/>
    </source>
</evidence>
<feature type="coiled-coil region" evidence="6">
    <location>
        <begin position="315"/>
        <end position="342"/>
    </location>
</feature>
<evidence type="ECO:0000256" key="3">
    <source>
        <dbReference type="ARBA" id="ARBA00022517"/>
    </source>
</evidence>
<dbReference type="PANTHER" id="PTHR14211:SF7">
    <property type="entry name" value="RIBOSOME BIOGENESIS PROTEIN NOP53"/>
    <property type="match status" value="1"/>
</dbReference>
<keyword evidence="3 5" id="KW-0690">Ribosome biogenesis</keyword>
<dbReference type="GO" id="GO:0000027">
    <property type="term" value="P:ribosomal large subunit assembly"/>
    <property type="evidence" value="ECO:0007669"/>
    <property type="project" value="UniProtKB-UniRule"/>
</dbReference>
<dbReference type="EMBL" id="LR785473">
    <property type="protein sequence ID" value="CAB3249596.1"/>
    <property type="molecule type" value="mRNA"/>
</dbReference>
<evidence type="ECO:0000256" key="7">
    <source>
        <dbReference type="SAM" id="MobiDB-lite"/>
    </source>
</evidence>
<evidence type="ECO:0000256" key="2">
    <source>
        <dbReference type="ARBA" id="ARBA00018339"/>
    </source>
</evidence>
<dbReference type="PANTHER" id="PTHR14211">
    <property type="entry name" value="GLIOMA SUPPRESSOR CANDIDATE REGION GENE 2"/>
    <property type="match status" value="1"/>
</dbReference>
<proteinExistence type="evidence at transcript level"/>
<organism evidence="8">
    <name type="scientific">Phallusia mammillata</name>
    <dbReference type="NCBI Taxonomy" id="59560"/>
    <lineage>
        <taxon>Eukaryota</taxon>
        <taxon>Metazoa</taxon>
        <taxon>Chordata</taxon>
        <taxon>Tunicata</taxon>
        <taxon>Ascidiacea</taxon>
        <taxon>Phlebobranchia</taxon>
        <taxon>Ascidiidae</taxon>
        <taxon>Phallusia</taxon>
    </lineage>
</organism>
<comment type="subcellular location">
    <subcellularLocation>
        <location evidence="5">Nucleus</location>
        <location evidence="5">Nucleolus</location>
    </subcellularLocation>
    <subcellularLocation>
        <location evidence="5">Nucleus</location>
        <location evidence="5">Nucleoplasm</location>
    </subcellularLocation>
</comment>
<feature type="compositionally biased region" description="Basic and acidic residues" evidence="7">
    <location>
        <begin position="1"/>
        <end position="10"/>
    </location>
</feature>